<dbReference type="OMA" id="GWEALIT"/>
<reference evidence="3 4" key="1">
    <citation type="journal article" date="2014" name="Nat. Genet.">
        <title>Whole-genome sequence of a flatfish provides insights into ZW sex chromosome evolution and adaptation to a benthic lifestyle.</title>
        <authorList>
            <person name="Chen S."/>
            <person name="Zhang G."/>
            <person name="Shao C."/>
            <person name="Huang Q."/>
            <person name="Liu G."/>
            <person name="Zhang P."/>
            <person name="Song W."/>
            <person name="An N."/>
            <person name="Chalopin D."/>
            <person name="Volff J.N."/>
            <person name="Hong Y."/>
            <person name="Li Q."/>
            <person name="Sha Z."/>
            <person name="Zhou H."/>
            <person name="Xie M."/>
            <person name="Yu Q."/>
            <person name="Liu Y."/>
            <person name="Xiang H."/>
            <person name="Wang N."/>
            <person name="Wu K."/>
            <person name="Yang C."/>
            <person name="Zhou Q."/>
            <person name="Liao X."/>
            <person name="Yang L."/>
            <person name="Hu Q."/>
            <person name="Zhang J."/>
            <person name="Meng L."/>
            <person name="Jin L."/>
            <person name="Tian Y."/>
            <person name="Lian J."/>
            <person name="Yang J."/>
            <person name="Miao G."/>
            <person name="Liu S."/>
            <person name="Liang Z."/>
            <person name="Yan F."/>
            <person name="Li Y."/>
            <person name="Sun B."/>
            <person name="Zhang H."/>
            <person name="Zhang J."/>
            <person name="Zhu Y."/>
            <person name="Du M."/>
            <person name="Zhao Y."/>
            <person name="Schartl M."/>
            <person name="Tang Q."/>
            <person name="Wang J."/>
        </authorList>
    </citation>
    <scope>NUCLEOTIDE SEQUENCE</scope>
</reference>
<evidence type="ECO:0000313" key="4">
    <source>
        <dbReference type="Proteomes" id="UP000265120"/>
    </source>
</evidence>
<feature type="compositionally biased region" description="Basic and acidic residues" evidence="2">
    <location>
        <begin position="109"/>
        <end position="119"/>
    </location>
</feature>
<keyword evidence="1" id="KW-0175">Coiled coil</keyword>
<feature type="region of interest" description="Disordered" evidence="2">
    <location>
        <begin position="91"/>
        <end position="130"/>
    </location>
</feature>
<dbReference type="AlphaFoldDB" id="A0A3P8WL99"/>
<reference evidence="3" key="3">
    <citation type="submission" date="2025-09" db="UniProtKB">
        <authorList>
            <consortium name="Ensembl"/>
        </authorList>
    </citation>
    <scope>IDENTIFICATION</scope>
</reference>
<dbReference type="KEGG" id="csem:103384117"/>
<feature type="compositionally biased region" description="Basic residues" evidence="2">
    <location>
        <begin position="91"/>
        <end position="108"/>
    </location>
</feature>
<dbReference type="Proteomes" id="UP000265120">
    <property type="component" value="Chromosome 1"/>
</dbReference>
<dbReference type="RefSeq" id="XP_008315735.1">
    <property type="nucleotide sequence ID" value="XM_008317513.3"/>
</dbReference>
<evidence type="ECO:0000256" key="2">
    <source>
        <dbReference type="SAM" id="MobiDB-lite"/>
    </source>
</evidence>
<dbReference type="OrthoDB" id="8957463at2759"/>
<evidence type="ECO:0000256" key="1">
    <source>
        <dbReference type="SAM" id="Coils"/>
    </source>
</evidence>
<dbReference type="GeneTree" id="ENSGT00800000125313"/>
<dbReference type="GeneID" id="103384117"/>
<organism evidence="3 4">
    <name type="scientific">Cynoglossus semilaevis</name>
    <name type="common">Tongue sole</name>
    <dbReference type="NCBI Taxonomy" id="244447"/>
    <lineage>
        <taxon>Eukaryota</taxon>
        <taxon>Metazoa</taxon>
        <taxon>Chordata</taxon>
        <taxon>Craniata</taxon>
        <taxon>Vertebrata</taxon>
        <taxon>Euteleostomi</taxon>
        <taxon>Actinopterygii</taxon>
        <taxon>Neopterygii</taxon>
        <taxon>Teleostei</taxon>
        <taxon>Neoteleostei</taxon>
        <taxon>Acanthomorphata</taxon>
        <taxon>Carangaria</taxon>
        <taxon>Pleuronectiformes</taxon>
        <taxon>Pleuronectoidei</taxon>
        <taxon>Cynoglossidae</taxon>
        <taxon>Cynoglossinae</taxon>
        <taxon>Cynoglossus</taxon>
    </lineage>
</organism>
<accession>A0A3P8WL99</accession>
<feature type="compositionally biased region" description="Basic residues" evidence="2">
    <location>
        <begin position="1"/>
        <end position="11"/>
    </location>
</feature>
<name>A0A3P8WL99_CYNSE</name>
<dbReference type="Ensembl" id="ENSCSET00000026633.1">
    <property type="protein sequence ID" value="ENSCSEP00000026291.1"/>
    <property type="gene ID" value="ENSCSEG00000016794.1"/>
</dbReference>
<feature type="coiled-coil region" evidence="1">
    <location>
        <begin position="175"/>
        <end position="202"/>
    </location>
</feature>
<proteinExistence type="predicted"/>
<keyword evidence="4" id="KW-1185">Reference proteome</keyword>
<dbReference type="InParanoid" id="A0A3P8WL99"/>
<reference evidence="3" key="2">
    <citation type="submission" date="2025-08" db="UniProtKB">
        <authorList>
            <consortium name="Ensembl"/>
        </authorList>
    </citation>
    <scope>IDENTIFICATION</scope>
</reference>
<feature type="region of interest" description="Disordered" evidence="2">
    <location>
        <begin position="238"/>
        <end position="262"/>
    </location>
</feature>
<protein>
    <submittedName>
        <fullName evidence="3">Sb:cb1058</fullName>
    </submittedName>
</protein>
<feature type="region of interest" description="Disordered" evidence="2">
    <location>
        <begin position="1"/>
        <end position="38"/>
    </location>
</feature>
<evidence type="ECO:0000313" key="3">
    <source>
        <dbReference type="Ensembl" id="ENSCSEP00000026291.1"/>
    </source>
</evidence>
<sequence length="262" mass="30280">MTIGRNSRKSSTRSSIRAPKFLDKSSGFYGRLDEPETTAGMEEMLVNEEERTNGTGDISVVQNCGADVKEEPEMFDFNEGLMEDDDEILLRRKPSRRSSRWRRSSRRKQKDEKVEENKRPSLGTDTQDLEATRVRVEVEVERMKRMELVKEMSGKGKESALVHFPVREDQDDQVLIRDKTRADDEEEEVKKMKKEQEQGLKAVKKVTVNNYRKALDRAFRRGWEAFITNLYSVTLTPVTSSPPLSPSLKKKQQHNVVLADLR</sequence>